<comment type="caution">
    <text evidence="1">The sequence shown here is derived from an EMBL/GenBank/DDBJ whole genome shotgun (WGS) entry which is preliminary data.</text>
</comment>
<name>A0ABW2CE60_9ACTN</name>
<sequence>MADPLTLSVLGGAVLTQGVSFVYDQAGELLRRRRERREAGGEPEAAEPVEAGAEVLAGRPAPLVADPAALDVVAGEMARLRRELSGYADGVEEITPGDRDLLVTVDALRGLLEAVYGQRLTFRGEDREPSGPVVEGSVDVGTVLGRAVAVRGGEVSGRAHVRGEGRAERVEGGGEFVGVDIDRIDGR</sequence>
<proteinExistence type="predicted"/>
<dbReference type="Proteomes" id="UP001596380">
    <property type="component" value="Unassembled WGS sequence"/>
</dbReference>
<evidence type="ECO:0000313" key="2">
    <source>
        <dbReference type="Proteomes" id="UP001596380"/>
    </source>
</evidence>
<reference evidence="2" key="1">
    <citation type="journal article" date="2019" name="Int. J. Syst. Evol. Microbiol.">
        <title>The Global Catalogue of Microorganisms (GCM) 10K type strain sequencing project: providing services to taxonomists for standard genome sequencing and annotation.</title>
        <authorList>
            <consortium name="The Broad Institute Genomics Platform"/>
            <consortium name="The Broad Institute Genome Sequencing Center for Infectious Disease"/>
            <person name="Wu L."/>
            <person name="Ma J."/>
        </authorList>
    </citation>
    <scope>NUCLEOTIDE SEQUENCE [LARGE SCALE GENOMIC DNA]</scope>
    <source>
        <strain evidence="2">JCM 3369</strain>
    </source>
</reference>
<organism evidence="1 2">
    <name type="scientific">Actinomadura yumaensis</name>
    <dbReference type="NCBI Taxonomy" id="111807"/>
    <lineage>
        <taxon>Bacteria</taxon>
        <taxon>Bacillati</taxon>
        <taxon>Actinomycetota</taxon>
        <taxon>Actinomycetes</taxon>
        <taxon>Streptosporangiales</taxon>
        <taxon>Thermomonosporaceae</taxon>
        <taxon>Actinomadura</taxon>
    </lineage>
</organism>
<protein>
    <submittedName>
        <fullName evidence="1">Uncharacterized protein</fullName>
    </submittedName>
</protein>
<dbReference type="EMBL" id="JBHSXS010000002">
    <property type="protein sequence ID" value="MFC6879146.1"/>
    <property type="molecule type" value="Genomic_DNA"/>
</dbReference>
<evidence type="ECO:0000313" key="1">
    <source>
        <dbReference type="EMBL" id="MFC6879146.1"/>
    </source>
</evidence>
<accession>A0ABW2CE60</accession>
<dbReference type="RefSeq" id="WP_160823833.1">
    <property type="nucleotide sequence ID" value="NZ_JBHSXE010000001.1"/>
</dbReference>
<gene>
    <name evidence="1" type="ORF">ACFQKB_05130</name>
</gene>
<keyword evidence="2" id="KW-1185">Reference proteome</keyword>